<reference evidence="2 3" key="2">
    <citation type="submission" date="2016-08" db="EMBL/GenBank/DDBJ databases">
        <title>Pervasive Adenine N6-methylation of Active Genes in Fungi.</title>
        <authorList>
            <consortium name="DOE Joint Genome Institute"/>
            <person name="Mondo S.J."/>
            <person name="Dannebaum R.O."/>
            <person name="Kuo R.C."/>
            <person name="Labutti K."/>
            <person name="Haridas S."/>
            <person name="Kuo A."/>
            <person name="Salamov A."/>
            <person name="Ahrendt S.R."/>
            <person name="Lipzen A."/>
            <person name="Sullivan W."/>
            <person name="Andreopoulos W.B."/>
            <person name="Clum A."/>
            <person name="Lindquist E."/>
            <person name="Daum C."/>
            <person name="Ramamoorthy G.K."/>
            <person name="Gryganskyi A."/>
            <person name="Culley D."/>
            <person name="Magnuson J.K."/>
            <person name="James T.Y."/>
            <person name="O'Malley M.A."/>
            <person name="Stajich J.E."/>
            <person name="Spatafora J.W."/>
            <person name="Visel A."/>
            <person name="Grigoriev I.V."/>
        </authorList>
    </citation>
    <scope>NUCLEOTIDE SEQUENCE [LARGE SCALE GENOMIC DNA]</scope>
    <source>
        <strain evidence="2 3">S4</strain>
    </source>
</reference>
<dbReference type="AlphaFoldDB" id="A0A1Y1XRU0"/>
<feature type="transmembrane region" description="Helical" evidence="1">
    <location>
        <begin position="129"/>
        <end position="150"/>
    </location>
</feature>
<feature type="transmembrane region" description="Helical" evidence="1">
    <location>
        <begin position="52"/>
        <end position="74"/>
    </location>
</feature>
<accession>A0A1Y1XRU0</accession>
<protein>
    <submittedName>
        <fullName evidence="2">Uncharacterized protein</fullName>
    </submittedName>
</protein>
<keyword evidence="1" id="KW-1133">Transmembrane helix</keyword>
<keyword evidence="3" id="KW-1185">Reference proteome</keyword>
<evidence type="ECO:0000256" key="1">
    <source>
        <dbReference type="SAM" id="Phobius"/>
    </source>
</evidence>
<evidence type="ECO:0000313" key="3">
    <source>
        <dbReference type="Proteomes" id="UP000193944"/>
    </source>
</evidence>
<comment type="caution">
    <text evidence="2">The sequence shown here is derived from an EMBL/GenBank/DDBJ whole genome shotgun (WGS) entry which is preliminary data.</text>
</comment>
<proteinExistence type="predicted"/>
<organism evidence="2 3">
    <name type="scientific">Anaeromyces robustus</name>
    <dbReference type="NCBI Taxonomy" id="1754192"/>
    <lineage>
        <taxon>Eukaryota</taxon>
        <taxon>Fungi</taxon>
        <taxon>Fungi incertae sedis</taxon>
        <taxon>Chytridiomycota</taxon>
        <taxon>Chytridiomycota incertae sedis</taxon>
        <taxon>Neocallimastigomycetes</taxon>
        <taxon>Neocallimastigales</taxon>
        <taxon>Neocallimastigaceae</taxon>
        <taxon>Anaeromyces</taxon>
    </lineage>
</organism>
<feature type="transmembrane region" description="Helical" evidence="1">
    <location>
        <begin position="12"/>
        <end position="32"/>
    </location>
</feature>
<feature type="transmembrane region" description="Helical" evidence="1">
    <location>
        <begin position="106"/>
        <end position="123"/>
    </location>
</feature>
<sequence>MKPAIIKYNKALMIINCIIVILMLVVIAIRWSFLPDHLKTINVNGNNGNNKIYLFVMPGVVAVMTLIVYLLFLLGKAFTLKKRKENKNSWDEEAQMYKSQKNNMNRVTNGVVTVTNGVIYTIATYINSIVTFCSIIILIVFFAVIFQINLI</sequence>
<evidence type="ECO:0000313" key="2">
    <source>
        <dbReference type="EMBL" id="ORX88014.1"/>
    </source>
</evidence>
<dbReference type="Proteomes" id="UP000193944">
    <property type="component" value="Unassembled WGS sequence"/>
</dbReference>
<name>A0A1Y1XRU0_9FUNG</name>
<dbReference type="EMBL" id="MCFG01000003">
    <property type="protein sequence ID" value="ORX88014.1"/>
    <property type="molecule type" value="Genomic_DNA"/>
</dbReference>
<keyword evidence="1" id="KW-0812">Transmembrane</keyword>
<gene>
    <name evidence="2" type="ORF">BCR32DRAFT_288950</name>
</gene>
<reference evidence="2 3" key="1">
    <citation type="submission" date="2016-08" db="EMBL/GenBank/DDBJ databases">
        <title>A Parts List for Fungal Cellulosomes Revealed by Comparative Genomics.</title>
        <authorList>
            <consortium name="DOE Joint Genome Institute"/>
            <person name="Haitjema C.H."/>
            <person name="Gilmore S.P."/>
            <person name="Henske J.K."/>
            <person name="Solomon K.V."/>
            <person name="De Groot R."/>
            <person name="Kuo A."/>
            <person name="Mondo S.J."/>
            <person name="Salamov A.A."/>
            <person name="Labutti K."/>
            <person name="Zhao Z."/>
            <person name="Chiniquy J."/>
            <person name="Barry K."/>
            <person name="Brewer H.M."/>
            <person name="Purvine S.O."/>
            <person name="Wright A.T."/>
            <person name="Boxma B."/>
            <person name="Van Alen T."/>
            <person name="Hackstein J.H."/>
            <person name="Baker S.E."/>
            <person name="Grigoriev I.V."/>
            <person name="O'Malley M.A."/>
        </authorList>
    </citation>
    <scope>NUCLEOTIDE SEQUENCE [LARGE SCALE GENOMIC DNA]</scope>
    <source>
        <strain evidence="2 3">S4</strain>
    </source>
</reference>
<keyword evidence="1" id="KW-0472">Membrane</keyword>